<dbReference type="InterPro" id="IPR050639">
    <property type="entry name" value="SSR_resolvase"/>
</dbReference>
<dbReference type="InterPro" id="IPR038109">
    <property type="entry name" value="DNA_bind_recomb_sf"/>
</dbReference>
<proteinExistence type="predicted"/>
<evidence type="ECO:0000259" key="5">
    <source>
        <dbReference type="PROSITE" id="PS51737"/>
    </source>
</evidence>
<feature type="domain" description="Resolvase/invertase-type recombinase catalytic" evidence="4">
    <location>
        <begin position="3"/>
        <end position="161"/>
    </location>
</feature>
<dbReference type="SMART" id="SM00857">
    <property type="entry name" value="Resolvase"/>
    <property type="match status" value="1"/>
</dbReference>
<dbReference type="AlphaFoldDB" id="A0AA47L6K0"/>
<evidence type="ECO:0000313" key="7">
    <source>
        <dbReference type="Proteomes" id="UP001156560"/>
    </source>
</evidence>
<dbReference type="Pfam" id="PF00239">
    <property type="entry name" value="Resolvase"/>
    <property type="match status" value="1"/>
</dbReference>
<gene>
    <name evidence="6" type="ORF">O1Q84_16995</name>
</gene>
<dbReference type="Gene3D" id="3.90.1750.20">
    <property type="entry name" value="Putative Large Serine Recombinase, Chain B, Domain 2"/>
    <property type="match status" value="1"/>
</dbReference>
<dbReference type="SUPFAM" id="SSF53041">
    <property type="entry name" value="Resolvase-like"/>
    <property type="match status" value="1"/>
</dbReference>
<reference evidence="6" key="1">
    <citation type="submission" date="2022-12" db="EMBL/GenBank/DDBJ databases">
        <title>Vibrio parahaemolyticus become highly virulent by producing novel Tc toxins.</title>
        <authorList>
            <person name="Yang F."/>
            <person name="You Y."/>
            <person name="Lai Q."/>
            <person name="Xu L."/>
            <person name="Li F."/>
        </authorList>
    </citation>
    <scope>NUCLEOTIDE SEQUENCE</scope>
    <source>
        <strain evidence="6">Vp-HL-202005</strain>
    </source>
</reference>
<dbReference type="InterPro" id="IPR036162">
    <property type="entry name" value="Resolvase-like_N_sf"/>
</dbReference>
<evidence type="ECO:0000256" key="2">
    <source>
        <dbReference type="ARBA" id="ARBA00023172"/>
    </source>
</evidence>
<dbReference type="InterPro" id="IPR025827">
    <property type="entry name" value="Zn_ribbon_recom_dom"/>
</dbReference>
<keyword evidence="3" id="KW-0175">Coiled coil</keyword>
<evidence type="ECO:0000313" key="6">
    <source>
        <dbReference type="EMBL" id="WAT90220.1"/>
    </source>
</evidence>
<dbReference type="Gene3D" id="3.40.50.1390">
    <property type="entry name" value="Resolvase, N-terminal catalytic domain"/>
    <property type="match status" value="1"/>
</dbReference>
<dbReference type="Proteomes" id="UP001156560">
    <property type="component" value="Chromosome 1"/>
</dbReference>
<dbReference type="Pfam" id="PF13408">
    <property type="entry name" value="Zn_ribbon_recom"/>
    <property type="match status" value="1"/>
</dbReference>
<dbReference type="PROSITE" id="PS51736">
    <property type="entry name" value="RECOMBINASES_3"/>
    <property type="match status" value="1"/>
</dbReference>
<dbReference type="PROSITE" id="PS51737">
    <property type="entry name" value="RECOMBINASE_DNA_BIND"/>
    <property type="match status" value="1"/>
</dbReference>
<dbReference type="EMBL" id="CP114194">
    <property type="protein sequence ID" value="WAT90220.1"/>
    <property type="molecule type" value="Genomic_DNA"/>
</dbReference>
<keyword evidence="1" id="KW-0238">DNA-binding</keyword>
<accession>A0AA47L6K0</accession>
<name>A0AA47L6K0_VIBPH</name>
<dbReference type="Pfam" id="PF07508">
    <property type="entry name" value="Recombinase"/>
    <property type="match status" value="1"/>
</dbReference>
<dbReference type="PANTHER" id="PTHR30461">
    <property type="entry name" value="DNA-INVERTASE FROM LAMBDOID PROPHAGE"/>
    <property type="match status" value="1"/>
</dbReference>
<protein>
    <submittedName>
        <fullName evidence="6">Recombinase family protein</fullName>
    </submittedName>
</protein>
<evidence type="ECO:0000259" key="4">
    <source>
        <dbReference type="PROSITE" id="PS51736"/>
    </source>
</evidence>
<dbReference type="GO" id="GO:0000150">
    <property type="term" value="F:DNA strand exchange activity"/>
    <property type="evidence" value="ECO:0007669"/>
    <property type="project" value="InterPro"/>
</dbReference>
<evidence type="ECO:0000256" key="1">
    <source>
        <dbReference type="ARBA" id="ARBA00023125"/>
    </source>
</evidence>
<dbReference type="RefSeq" id="WP_269169430.1">
    <property type="nucleotide sequence ID" value="NZ_CP114194.1"/>
</dbReference>
<feature type="coiled-coil region" evidence="3">
    <location>
        <begin position="406"/>
        <end position="433"/>
    </location>
</feature>
<feature type="domain" description="Recombinase" evidence="5">
    <location>
        <begin position="171"/>
        <end position="283"/>
    </location>
</feature>
<dbReference type="GO" id="GO:0003677">
    <property type="term" value="F:DNA binding"/>
    <property type="evidence" value="ECO:0007669"/>
    <property type="project" value="UniProtKB-KW"/>
</dbReference>
<dbReference type="CDD" id="cd00338">
    <property type="entry name" value="Ser_Recombinase"/>
    <property type="match status" value="1"/>
</dbReference>
<sequence length="529" mass="61011">MTIAYSYIRFSSSLQSQGDSLRRQTQLAERYCSEHNLTLSDTTFQDLGVSAFNSANSNEDSGLGQFLSALNQGLIDRGSYLLVESLDRLSRARVQTALRQMLNIIELGVKIVTLMDNRIYDQESDTTDLIISLTIMERAHNESKTKSERIRAAWENKRQNPHTTNRHSITPFWLTLNSDKRSYTVEKKHADIVRKIYQLSIDGWGVVKIVRFLNDSEIPAPKGGSWSGTTVCRILNTKAVLGHYEPTQNRQSLNTVIENYYPAVIDEQTYYLSQKRKSERSTPESAGRKTEYPNPLHQIAKCKLCGSSMYYDNKSKTLKYLTCREFKKKNCTNKPIRIELIHRFILEVFNSPMYIKQHVELADKSHQRDTNKLLELEGNINEKKKALKGLLSFTNDFTNALIRDEVKTRSEHIQELEKQLESAKAEQAVERDTDTQVSFKEALKLTINAFQLPLEGKTELSTEELFNTRVRLNRVLKQTFNTLSILHDKESKRITIETEVTDNNKFSYKFETNKKAISEPLSNNIWSMY</sequence>
<dbReference type="InterPro" id="IPR006119">
    <property type="entry name" value="Resolv_N"/>
</dbReference>
<keyword evidence="2" id="KW-0233">DNA recombination</keyword>
<evidence type="ECO:0000256" key="3">
    <source>
        <dbReference type="SAM" id="Coils"/>
    </source>
</evidence>
<dbReference type="PANTHER" id="PTHR30461:SF2">
    <property type="entry name" value="SERINE RECOMBINASE PINE-RELATED"/>
    <property type="match status" value="1"/>
</dbReference>
<organism evidence="6 7">
    <name type="scientific">Vibrio parahaemolyticus</name>
    <dbReference type="NCBI Taxonomy" id="670"/>
    <lineage>
        <taxon>Bacteria</taxon>
        <taxon>Pseudomonadati</taxon>
        <taxon>Pseudomonadota</taxon>
        <taxon>Gammaproteobacteria</taxon>
        <taxon>Vibrionales</taxon>
        <taxon>Vibrionaceae</taxon>
        <taxon>Vibrio</taxon>
    </lineage>
</organism>
<dbReference type="InterPro" id="IPR011109">
    <property type="entry name" value="DNA_bind_recombinase_dom"/>
</dbReference>